<feature type="region of interest" description="Disordered" evidence="1">
    <location>
        <begin position="39"/>
        <end position="107"/>
    </location>
</feature>
<reference evidence="2 3" key="1">
    <citation type="journal article" date="2013" name="Nat. Commun.">
        <title>The evolution and pathogenic mechanisms of the rice sheath blight pathogen.</title>
        <authorList>
            <person name="Zheng A."/>
            <person name="Lin R."/>
            <person name="Xu L."/>
            <person name="Qin P."/>
            <person name="Tang C."/>
            <person name="Ai P."/>
            <person name="Zhang D."/>
            <person name="Liu Y."/>
            <person name="Sun Z."/>
            <person name="Feng H."/>
            <person name="Wang Y."/>
            <person name="Chen Y."/>
            <person name="Liang X."/>
            <person name="Fu R."/>
            <person name="Li Q."/>
            <person name="Zhang J."/>
            <person name="Yu X."/>
            <person name="Xie Z."/>
            <person name="Ding L."/>
            <person name="Guan P."/>
            <person name="Tang J."/>
            <person name="Liang Y."/>
            <person name="Wang S."/>
            <person name="Deng Q."/>
            <person name="Li S."/>
            <person name="Zhu J."/>
            <person name="Wang L."/>
            <person name="Liu H."/>
            <person name="Li P."/>
        </authorList>
    </citation>
    <scope>NUCLEOTIDE SEQUENCE [LARGE SCALE GENOMIC DNA]</scope>
    <source>
        <strain evidence="3">AG-1 IA</strain>
    </source>
</reference>
<sequence>MLRLRGSDFRETRAYDVARPQMSGGPIWGTHRIFPEHLAARGTRGRVDPDDSHSRVGGERDAKNSIHQDGGWDLRKCGHIGRPSAPYEGGRPRTPSSHVVAPLQSPPSCAQIPARASLQAPNHSLKFLYQRSYPARSFATVLRRPCSCQTPDITNDCTSQ</sequence>
<comment type="caution">
    <text evidence="2">The sequence shown here is derived from an EMBL/GenBank/DDBJ whole genome shotgun (WGS) entry which is preliminary data.</text>
</comment>
<dbReference type="Proteomes" id="UP000011668">
    <property type="component" value="Unassembled WGS sequence"/>
</dbReference>
<keyword evidence="3" id="KW-1185">Reference proteome</keyword>
<dbReference type="HOGENOM" id="CLU_1653326_0_0_1"/>
<name>L8WWF7_THACA</name>
<evidence type="ECO:0000313" key="3">
    <source>
        <dbReference type="Proteomes" id="UP000011668"/>
    </source>
</evidence>
<evidence type="ECO:0000256" key="1">
    <source>
        <dbReference type="SAM" id="MobiDB-lite"/>
    </source>
</evidence>
<evidence type="ECO:0000313" key="2">
    <source>
        <dbReference type="EMBL" id="ELU41123.1"/>
    </source>
</evidence>
<feature type="compositionally biased region" description="Basic and acidic residues" evidence="1">
    <location>
        <begin position="39"/>
        <end position="76"/>
    </location>
</feature>
<accession>L8WWF7</accession>
<dbReference type="EMBL" id="AFRT01001128">
    <property type="protein sequence ID" value="ELU41123.1"/>
    <property type="molecule type" value="Genomic_DNA"/>
</dbReference>
<dbReference type="AlphaFoldDB" id="L8WWF7"/>
<organism evidence="2 3">
    <name type="scientific">Thanatephorus cucumeris (strain AG1-IA)</name>
    <name type="common">Rice sheath blight fungus</name>
    <name type="synonym">Rhizoctonia solani</name>
    <dbReference type="NCBI Taxonomy" id="983506"/>
    <lineage>
        <taxon>Eukaryota</taxon>
        <taxon>Fungi</taxon>
        <taxon>Dikarya</taxon>
        <taxon>Basidiomycota</taxon>
        <taxon>Agaricomycotina</taxon>
        <taxon>Agaricomycetes</taxon>
        <taxon>Cantharellales</taxon>
        <taxon>Ceratobasidiaceae</taxon>
        <taxon>Rhizoctonia</taxon>
        <taxon>Rhizoctonia solani AG-1</taxon>
    </lineage>
</organism>
<protein>
    <submittedName>
        <fullName evidence="2">Uncharacterized protein</fullName>
    </submittedName>
</protein>
<gene>
    <name evidence="2" type="ORF">AG1IA_04846</name>
</gene>
<proteinExistence type="predicted"/>